<dbReference type="SUPFAM" id="SSF57701">
    <property type="entry name" value="Zn2/Cys6 DNA-binding domain"/>
    <property type="match status" value="1"/>
</dbReference>
<name>A0A1L7XDA5_9HELO</name>
<dbReference type="InterPro" id="IPR036864">
    <property type="entry name" value="Zn2-C6_fun-type_DNA-bd_sf"/>
</dbReference>
<dbReference type="SMART" id="SM00355">
    <property type="entry name" value="ZnF_C2H2"/>
    <property type="match status" value="2"/>
</dbReference>
<evidence type="ECO:0000313" key="11">
    <source>
        <dbReference type="Proteomes" id="UP000184330"/>
    </source>
</evidence>
<gene>
    <name evidence="10" type="ORF">PAC_12900</name>
</gene>
<evidence type="ECO:0000256" key="3">
    <source>
        <dbReference type="ARBA" id="ARBA00022737"/>
    </source>
</evidence>
<dbReference type="GO" id="GO:0005634">
    <property type="term" value="C:nucleus"/>
    <property type="evidence" value="ECO:0007669"/>
    <property type="project" value="UniProtKB-SubCell"/>
</dbReference>
<sequence>MSSDSQRHRCSTCLKCYKRREHLQRHTSSHTSDRPHQCTRCSGTFQRADALKRHLRTCDGKANGPSTTPAKRRACDRCVHQKKACSSGRPCQNCQKRSLLCSYSFASNTVLPEDDTILQSNQIGSESFFGNEASMFLDNSCSISLNFDDRTLEHFDAGAFGILPDFDLSDYPSANWLDFINLTAETRPPQETRASSTNSHDHSFPFLDSFTSRTGFVSSFDCGSSIQRQEVLAAVLRSLAKGEPALSQSVPGRLASGTGHSKDATPLATIPLLQSSWIYDPLSLKTNEIILLVKEVATVKPRNSAVTITWSLALEEKCSVFFSSTNLRKFLELYWAIWHPNVNFVHRPTFNPAGCKSILLASMALIGACVSPDPTDNENAKTWFNCVEEMVFIDDDFCSDTLSTNTAPFNPPSNRRKIEALQAAYMVVVYQNWEGTDASKLRMRRYRYSNVVSAARDISIGSAKHVNYNQQSKQEFNWGEFVAREELIRTFLWIFLLDHAFTIFNNLPPRMVIKEMKMHMAFPESCFQAATEDECYEEIQSWMLDLGPTCCITLRTAIEDACEKVLVQETHRNLARLGPLNLFAIVSAFHALIFQYQNSFGGEAQVVSIRNALGNWIRIWEIYSSELSDTPPHVLIGDCLNLENMWKRVGFLRYSPEYWSLASLILDRISTSRINQQDHRIASDTSLSCHTALQNGSPSPILDKYDQTSMRQVNDLIADFQKVQIC</sequence>
<dbReference type="AlphaFoldDB" id="A0A1L7XDA5"/>
<evidence type="ECO:0000259" key="9">
    <source>
        <dbReference type="PROSITE" id="PS50157"/>
    </source>
</evidence>
<dbReference type="PROSITE" id="PS50048">
    <property type="entry name" value="ZN2_CY6_FUNGAL_2"/>
    <property type="match status" value="1"/>
</dbReference>
<evidence type="ECO:0000259" key="8">
    <source>
        <dbReference type="PROSITE" id="PS50048"/>
    </source>
</evidence>
<comment type="subcellular location">
    <subcellularLocation>
        <location evidence="1">Nucleus</location>
    </subcellularLocation>
</comment>
<dbReference type="InterPro" id="IPR007219">
    <property type="entry name" value="XnlR_reg_dom"/>
</dbReference>
<keyword evidence="11" id="KW-1185">Reference proteome</keyword>
<evidence type="ECO:0000256" key="2">
    <source>
        <dbReference type="ARBA" id="ARBA00022723"/>
    </source>
</evidence>
<dbReference type="InterPro" id="IPR001138">
    <property type="entry name" value="Zn2Cys6_DnaBD"/>
</dbReference>
<dbReference type="CDD" id="cd12148">
    <property type="entry name" value="fungal_TF_MHR"/>
    <property type="match status" value="1"/>
</dbReference>
<dbReference type="GO" id="GO:0008270">
    <property type="term" value="F:zinc ion binding"/>
    <property type="evidence" value="ECO:0007669"/>
    <property type="project" value="UniProtKB-KW"/>
</dbReference>
<keyword evidence="2" id="KW-0479">Metal-binding</keyword>
<dbReference type="STRING" id="576137.A0A1L7XDA5"/>
<feature type="domain" description="C2H2-type" evidence="9">
    <location>
        <begin position="36"/>
        <end position="63"/>
    </location>
</feature>
<dbReference type="CDD" id="cd00067">
    <property type="entry name" value="GAL4"/>
    <property type="match status" value="1"/>
</dbReference>
<dbReference type="Pfam" id="PF04082">
    <property type="entry name" value="Fungal_trans"/>
    <property type="match status" value="1"/>
</dbReference>
<dbReference type="InterPro" id="IPR013087">
    <property type="entry name" value="Znf_C2H2_type"/>
</dbReference>
<dbReference type="Pfam" id="PF00172">
    <property type="entry name" value="Zn_clus"/>
    <property type="match status" value="1"/>
</dbReference>
<keyword evidence="5" id="KW-0862">Zinc</keyword>
<dbReference type="GO" id="GO:0000981">
    <property type="term" value="F:DNA-binding transcription factor activity, RNA polymerase II-specific"/>
    <property type="evidence" value="ECO:0007669"/>
    <property type="project" value="InterPro"/>
</dbReference>
<evidence type="ECO:0000256" key="7">
    <source>
        <dbReference type="PROSITE-ProRule" id="PRU00042"/>
    </source>
</evidence>
<dbReference type="InterPro" id="IPR051059">
    <property type="entry name" value="VerF-like"/>
</dbReference>
<dbReference type="PANTHER" id="PTHR40626:SF3">
    <property type="entry name" value="TRANSCRIPTION FACTOR WITH C2H2 AND ZN(2)-CYS(6) DNA BINDING DOMAIN (EUROFUNG)-RELATED"/>
    <property type="match status" value="1"/>
</dbReference>
<dbReference type="SUPFAM" id="SSF57667">
    <property type="entry name" value="beta-beta-alpha zinc fingers"/>
    <property type="match status" value="1"/>
</dbReference>
<dbReference type="PROSITE" id="PS00028">
    <property type="entry name" value="ZINC_FINGER_C2H2_1"/>
    <property type="match status" value="1"/>
</dbReference>
<evidence type="ECO:0000256" key="4">
    <source>
        <dbReference type="ARBA" id="ARBA00022771"/>
    </source>
</evidence>
<dbReference type="Proteomes" id="UP000184330">
    <property type="component" value="Unassembled WGS sequence"/>
</dbReference>
<dbReference type="EMBL" id="FJOG01000022">
    <property type="protein sequence ID" value="CZR63003.1"/>
    <property type="molecule type" value="Genomic_DNA"/>
</dbReference>
<reference evidence="10 11" key="1">
    <citation type="submission" date="2016-03" db="EMBL/GenBank/DDBJ databases">
        <authorList>
            <person name="Ploux O."/>
        </authorList>
    </citation>
    <scope>NUCLEOTIDE SEQUENCE [LARGE SCALE GENOMIC DNA]</scope>
    <source>
        <strain evidence="10 11">UAMH 11012</strain>
    </source>
</reference>
<feature type="domain" description="C2H2-type" evidence="9">
    <location>
        <begin position="8"/>
        <end position="35"/>
    </location>
</feature>
<proteinExistence type="predicted"/>
<keyword evidence="3" id="KW-0677">Repeat</keyword>
<keyword evidence="6" id="KW-0539">Nucleus</keyword>
<dbReference type="PANTHER" id="PTHR40626">
    <property type="entry name" value="MIP31509P"/>
    <property type="match status" value="1"/>
</dbReference>
<evidence type="ECO:0000256" key="6">
    <source>
        <dbReference type="ARBA" id="ARBA00023242"/>
    </source>
</evidence>
<evidence type="ECO:0000313" key="10">
    <source>
        <dbReference type="EMBL" id="CZR63003.1"/>
    </source>
</evidence>
<dbReference type="InterPro" id="IPR036236">
    <property type="entry name" value="Znf_C2H2_sf"/>
</dbReference>
<organism evidence="10 11">
    <name type="scientific">Phialocephala subalpina</name>
    <dbReference type="NCBI Taxonomy" id="576137"/>
    <lineage>
        <taxon>Eukaryota</taxon>
        <taxon>Fungi</taxon>
        <taxon>Dikarya</taxon>
        <taxon>Ascomycota</taxon>
        <taxon>Pezizomycotina</taxon>
        <taxon>Leotiomycetes</taxon>
        <taxon>Helotiales</taxon>
        <taxon>Mollisiaceae</taxon>
        <taxon>Phialocephala</taxon>
        <taxon>Phialocephala fortinii species complex</taxon>
    </lineage>
</organism>
<accession>A0A1L7XDA5</accession>
<dbReference type="Gene3D" id="3.30.160.60">
    <property type="entry name" value="Classic Zinc Finger"/>
    <property type="match status" value="1"/>
</dbReference>
<evidence type="ECO:0000256" key="1">
    <source>
        <dbReference type="ARBA" id="ARBA00004123"/>
    </source>
</evidence>
<dbReference type="GO" id="GO:0006351">
    <property type="term" value="P:DNA-templated transcription"/>
    <property type="evidence" value="ECO:0007669"/>
    <property type="project" value="InterPro"/>
</dbReference>
<dbReference type="OrthoDB" id="654211at2759"/>
<dbReference type="Gene3D" id="4.10.240.10">
    <property type="entry name" value="Zn(2)-C6 fungal-type DNA-binding domain"/>
    <property type="match status" value="1"/>
</dbReference>
<dbReference type="PROSITE" id="PS50157">
    <property type="entry name" value="ZINC_FINGER_C2H2_2"/>
    <property type="match status" value="2"/>
</dbReference>
<protein>
    <submittedName>
        <fullName evidence="10">Related to C2H2 transcription factor</fullName>
    </submittedName>
</protein>
<evidence type="ECO:0000256" key="5">
    <source>
        <dbReference type="ARBA" id="ARBA00022833"/>
    </source>
</evidence>
<feature type="domain" description="Zn(2)-C6 fungal-type" evidence="8">
    <location>
        <begin position="74"/>
        <end position="103"/>
    </location>
</feature>
<dbReference type="GO" id="GO:0000978">
    <property type="term" value="F:RNA polymerase II cis-regulatory region sequence-specific DNA binding"/>
    <property type="evidence" value="ECO:0007669"/>
    <property type="project" value="InterPro"/>
</dbReference>
<dbReference type="GO" id="GO:0000785">
    <property type="term" value="C:chromatin"/>
    <property type="evidence" value="ECO:0007669"/>
    <property type="project" value="TreeGrafter"/>
</dbReference>
<keyword evidence="4 7" id="KW-0863">Zinc-finger</keyword>